<dbReference type="GO" id="GO:0016405">
    <property type="term" value="F:CoA-ligase activity"/>
    <property type="evidence" value="ECO:0007669"/>
    <property type="project" value="TreeGrafter"/>
</dbReference>
<sequence length="569" mass="61548">MIFKSAAPAVEIPGLDIPSFYIGASKLNSPSPDTLAYYDIETGESLTFKQLEAMYQQIGSGLVNKLSAQPGDVAAIFASNTVYFAPVLLGTISLGAVCCTVSSGFTESELEYQLSDCNARFLFVGVKQVPVVCSALSKGLLKIASSNIIVLKDNSTGNAKSSQVGFQTLNQLFCDKEFEQKRIVNDKEAASKMLAVIVYSSGTTGLPKGVMLSHQNFIAYTMQSATMFEYLGGKYCEELGIEPPEAPQRQIAILPFAHIYGLTSLVTNSIAGGKTQYILNEFSIERFLQALQDYKIQSATAVPSVLSQILNYKNIAKYDLSSLRVLSSGGAPLPSGVHTNIKSRFPVNTGNGYGMSETCSGVCLMGNYMFQPGSVGFIYSATEAKFVDPATGKALGVGEEGEFCVRSPSIMLGYLNRPKETAQTIDGDRFLHTGDIGYINKTGHIFITDRMKELIKYKGLQIPPAELESILMDHPLIADAAVIGIEDKQRNTEVPKAYIVSKSPATAADASTARRLCADAASWVAGKVAKHKRLRGGVELTDHIPRNQSGKILRRELRAKHNAKQNAKF</sequence>
<gene>
    <name evidence="5" type="ORF">GGI25_005644</name>
</gene>
<dbReference type="Pfam" id="PF13193">
    <property type="entry name" value="AMP-binding_C"/>
    <property type="match status" value="1"/>
</dbReference>
<dbReference type="OrthoDB" id="10253115at2759"/>
<evidence type="ECO:0000259" key="4">
    <source>
        <dbReference type="Pfam" id="PF13193"/>
    </source>
</evidence>
<evidence type="ECO:0000256" key="2">
    <source>
        <dbReference type="ARBA" id="ARBA00022598"/>
    </source>
</evidence>
<feature type="domain" description="AMP-dependent synthetase/ligase" evidence="3">
    <location>
        <begin position="31"/>
        <end position="415"/>
    </location>
</feature>
<evidence type="ECO:0000256" key="1">
    <source>
        <dbReference type="ARBA" id="ARBA00006432"/>
    </source>
</evidence>
<name>A0A9W8G2W6_9FUNG</name>
<dbReference type="Gene3D" id="3.30.300.30">
    <property type="match status" value="1"/>
</dbReference>
<dbReference type="PROSITE" id="PS00455">
    <property type="entry name" value="AMP_BINDING"/>
    <property type="match status" value="1"/>
</dbReference>
<dbReference type="Gene3D" id="3.40.50.12780">
    <property type="entry name" value="N-terminal domain of ligase-like"/>
    <property type="match status" value="1"/>
</dbReference>
<feature type="domain" description="AMP-binding enzyme C-terminal" evidence="4">
    <location>
        <begin position="466"/>
        <end position="551"/>
    </location>
</feature>
<dbReference type="InterPro" id="IPR020845">
    <property type="entry name" value="AMP-binding_CS"/>
</dbReference>
<dbReference type="PANTHER" id="PTHR24096:SF149">
    <property type="entry name" value="AMP-BINDING DOMAIN-CONTAINING PROTEIN-RELATED"/>
    <property type="match status" value="1"/>
</dbReference>
<dbReference type="Pfam" id="PF00501">
    <property type="entry name" value="AMP-binding"/>
    <property type="match status" value="1"/>
</dbReference>
<dbReference type="Proteomes" id="UP001151518">
    <property type="component" value="Unassembled WGS sequence"/>
</dbReference>
<comment type="similarity">
    <text evidence="1">Belongs to the ATP-dependent AMP-binding enzyme family.</text>
</comment>
<dbReference type="InterPro" id="IPR042099">
    <property type="entry name" value="ANL_N_sf"/>
</dbReference>
<accession>A0A9W8G2W6</accession>
<evidence type="ECO:0000313" key="6">
    <source>
        <dbReference type="Proteomes" id="UP001151518"/>
    </source>
</evidence>
<protein>
    <recommendedName>
        <fullName evidence="7">Acetyl-CoA synthetase-like protein</fullName>
    </recommendedName>
</protein>
<organism evidence="5 6">
    <name type="scientific">Coemansia spiralis</name>
    <dbReference type="NCBI Taxonomy" id="417178"/>
    <lineage>
        <taxon>Eukaryota</taxon>
        <taxon>Fungi</taxon>
        <taxon>Fungi incertae sedis</taxon>
        <taxon>Zoopagomycota</taxon>
        <taxon>Kickxellomycotina</taxon>
        <taxon>Kickxellomycetes</taxon>
        <taxon>Kickxellales</taxon>
        <taxon>Kickxellaceae</taxon>
        <taxon>Coemansia</taxon>
    </lineage>
</organism>
<comment type="caution">
    <text evidence="5">The sequence shown here is derived from an EMBL/GenBank/DDBJ whole genome shotgun (WGS) entry which is preliminary data.</text>
</comment>
<dbReference type="InterPro" id="IPR025110">
    <property type="entry name" value="AMP-bd_C"/>
</dbReference>
<evidence type="ECO:0008006" key="7">
    <source>
        <dbReference type="Google" id="ProtNLM"/>
    </source>
</evidence>
<proteinExistence type="inferred from homology"/>
<dbReference type="EMBL" id="JANBTW010000111">
    <property type="protein sequence ID" value="KAJ2671029.1"/>
    <property type="molecule type" value="Genomic_DNA"/>
</dbReference>
<dbReference type="AlphaFoldDB" id="A0A9W8G2W6"/>
<evidence type="ECO:0000313" key="5">
    <source>
        <dbReference type="EMBL" id="KAJ2671029.1"/>
    </source>
</evidence>
<reference evidence="5" key="1">
    <citation type="submission" date="2022-07" db="EMBL/GenBank/DDBJ databases">
        <title>Phylogenomic reconstructions and comparative analyses of Kickxellomycotina fungi.</title>
        <authorList>
            <person name="Reynolds N.K."/>
            <person name="Stajich J.E."/>
            <person name="Barry K."/>
            <person name="Grigoriev I.V."/>
            <person name="Crous P."/>
            <person name="Smith M.E."/>
        </authorList>
    </citation>
    <scope>NUCLEOTIDE SEQUENCE</scope>
    <source>
        <strain evidence="5">NRRL 3115</strain>
    </source>
</reference>
<evidence type="ECO:0000259" key="3">
    <source>
        <dbReference type="Pfam" id="PF00501"/>
    </source>
</evidence>
<dbReference type="PANTHER" id="PTHR24096">
    <property type="entry name" value="LONG-CHAIN-FATTY-ACID--COA LIGASE"/>
    <property type="match status" value="1"/>
</dbReference>
<dbReference type="CDD" id="cd05911">
    <property type="entry name" value="Firefly_Luc_like"/>
    <property type="match status" value="1"/>
</dbReference>
<dbReference type="InterPro" id="IPR000873">
    <property type="entry name" value="AMP-dep_synth/lig_dom"/>
</dbReference>
<keyword evidence="2" id="KW-0436">Ligase</keyword>
<dbReference type="SUPFAM" id="SSF56801">
    <property type="entry name" value="Acetyl-CoA synthetase-like"/>
    <property type="match status" value="1"/>
</dbReference>
<dbReference type="InterPro" id="IPR045851">
    <property type="entry name" value="AMP-bd_C_sf"/>
</dbReference>